<keyword evidence="1" id="KW-1133">Transmembrane helix</keyword>
<keyword evidence="1" id="KW-0812">Transmembrane</keyword>
<keyword evidence="1" id="KW-0472">Membrane</keyword>
<evidence type="ECO:0000313" key="3">
    <source>
        <dbReference type="Proteomes" id="UP000181909"/>
    </source>
</evidence>
<evidence type="ECO:0000256" key="1">
    <source>
        <dbReference type="SAM" id="Phobius"/>
    </source>
</evidence>
<dbReference type="RefSeq" id="WP_072489102.1">
    <property type="nucleotide sequence ID" value="NZ_CP108276.1"/>
</dbReference>
<feature type="transmembrane region" description="Helical" evidence="1">
    <location>
        <begin position="12"/>
        <end position="35"/>
    </location>
</feature>
<organism evidence="2 3">
    <name type="scientific">Streptomyces atratus</name>
    <dbReference type="NCBI Taxonomy" id="1893"/>
    <lineage>
        <taxon>Bacteria</taxon>
        <taxon>Bacillati</taxon>
        <taxon>Actinomycetota</taxon>
        <taxon>Actinomycetes</taxon>
        <taxon>Kitasatosporales</taxon>
        <taxon>Streptomycetaceae</taxon>
        <taxon>Streptomyces</taxon>
    </lineage>
</organism>
<accession>A0A1K2F7A2</accession>
<dbReference type="EMBL" id="FPJO01000035">
    <property type="protein sequence ID" value="SFY43278.1"/>
    <property type="molecule type" value="Genomic_DNA"/>
</dbReference>
<gene>
    <name evidence="2" type="ORF">SAMN02787144_103524</name>
</gene>
<protein>
    <submittedName>
        <fullName evidence="2">Uncharacterized protein</fullName>
    </submittedName>
</protein>
<evidence type="ECO:0000313" key="2">
    <source>
        <dbReference type="EMBL" id="SFY43278.1"/>
    </source>
</evidence>
<reference evidence="2 3" key="1">
    <citation type="submission" date="2016-11" db="EMBL/GenBank/DDBJ databases">
        <authorList>
            <person name="Jaros S."/>
            <person name="Januszkiewicz K."/>
            <person name="Wedrychowicz H."/>
        </authorList>
    </citation>
    <scope>NUCLEOTIDE SEQUENCE [LARGE SCALE GENOMIC DNA]</scope>
    <source>
        <strain evidence="2 3">OK807</strain>
    </source>
</reference>
<dbReference type="Proteomes" id="UP000181909">
    <property type="component" value="Unassembled WGS sequence"/>
</dbReference>
<name>A0A1K2F7A2_STRAR</name>
<dbReference type="AlphaFoldDB" id="A0A1K2F7A2"/>
<sequence>MAKQRTARRPASVYALAGVRLFNGVTGLLTPTVLISRFDPGRELSPAAVYAFRLFGIRTILLGLDLLTNRGERLRADLREGVLIHGSDTATAAMLAIRGQVPPRTGALTTLISATNTILAATAGAAVSAPGRSRKGKRK</sequence>
<proteinExistence type="predicted"/>
<dbReference type="OrthoDB" id="5145566at2"/>
<dbReference type="STRING" id="1893.SAMN02787144_103524"/>